<reference evidence="10" key="1">
    <citation type="submission" date="2016-03" db="EMBL/GenBank/DDBJ databases">
        <title>Complete genome sequence of Solimmundus cernigliae, representing a novel lineage of polycyclic aromatic hydrocarbon degraders within the Gammaproteobacteria.</title>
        <authorList>
            <person name="Singleton D.R."/>
            <person name="Dickey A.N."/>
            <person name="Scholl E.H."/>
            <person name="Wright F.A."/>
            <person name="Aitken M.D."/>
        </authorList>
    </citation>
    <scope>NUCLEOTIDE SEQUENCE [LARGE SCALE GENOMIC DNA]</scope>
    <source>
        <strain evidence="10">TR3.2</strain>
    </source>
</reference>
<dbReference type="RefSeq" id="WP_068802346.1">
    <property type="nucleotide sequence ID" value="NZ_CP014671.1"/>
</dbReference>
<dbReference type="GO" id="GO:0016020">
    <property type="term" value="C:membrane"/>
    <property type="evidence" value="ECO:0007669"/>
    <property type="project" value="UniProtKB-SubCell"/>
</dbReference>
<dbReference type="Pfam" id="PF07690">
    <property type="entry name" value="MFS_1"/>
    <property type="match status" value="1"/>
</dbReference>
<dbReference type="InterPro" id="IPR020846">
    <property type="entry name" value="MFS_dom"/>
</dbReference>
<organism evidence="9 10">
    <name type="scientific">Immundisolibacter cernigliae</name>
    <dbReference type="NCBI Taxonomy" id="1810504"/>
    <lineage>
        <taxon>Bacteria</taxon>
        <taxon>Pseudomonadati</taxon>
        <taxon>Pseudomonadota</taxon>
        <taxon>Gammaproteobacteria</taxon>
        <taxon>Immundisolibacterales</taxon>
        <taxon>Immundisolibacteraceae</taxon>
        <taxon>Immundisolibacter</taxon>
    </lineage>
</organism>
<keyword evidence="3 7" id="KW-0812">Transmembrane</keyword>
<dbReference type="InterPro" id="IPR011701">
    <property type="entry name" value="MFS"/>
</dbReference>
<comment type="subcellular location">
    <subcellularLocation>
        <location evidence="1">Membrane</location>
        <topology evidence="1">Multi-pass membrane protein</topology>
    </subcellularLocation>
</comment>
<comment type="similarity">
    <text evidence="2">Belongs to the major facilitator superfamily. Nitrate/nitrite porter (TC 2.A.1.8) family.</text>
</comment>
<dbReference type="InterPro" id="IPR036259">
    <property type="entry name" value="MFS_trans_sf"/>
</dbReference>
<dbReference type="SUPFAM" id="SSF103473">
    <property type="entry name" value="MFS general substrate transporter"/>
    <property type="match status" value="1"/>
</dbReference>
<feature type="transmembrane region" description="Helical" evidence="7">
    <location>
        <begin position="388"/>
        <end position="410"/>
    </location>
</feature>
<name>A0A1B1YPZ0_9GAMM</name>
<dbReference type="AlphaFoldDB" id="A0A1B1YPZ0"/>
<dbReference type="GO" id="GO:0015112">
    <property type="term" value="F:nitrate transmembrane transporter activity"/>
    <property type="evidence" value="ECO:0007669"/>
    <property type="project" value="InterPro"/>
</dbReference>
<evidence type="ECO:0000313" key="10">
    <source>
        <dbReference type="Proteomes" id="UP000092952"/>
    </source>
</evidence>
<feature type="transmembrane region" description="Helical" evidence="7">
    <location>
        <begin position="164"/>
        <end position="186"/>
    </location>
</feature>
<evidence type="ECO:0000256" key="4">
    <source>
        <dbReference type="ARBA" id="ARBA00022989"/>
    </source>
</evidence>
<dbReference type="EMBL" id="CP014671">
    <property type="protein sequence ID" value="ANX02832.1"/>
    <property type="molecule type" value="Genomic_DNA"/>
</dbReference>
<dbReference type="CDD" id="cd17341">
    <property type="entry name" value="MFS_NRT2_like"/>
    <property type="match status" value="1"/>
</dbReference>
<dbReference type="GO" id="GO:0042128">
    <property type="term" value="P:nitrate assimilation"/>
    <property type="evidence" value="ECO:0007669"/>
    <property type="project" value="UniProtKB-KW"/>
</dbReference>
<keyword evidence="10" id="KW-1185">Reference proteome</keyword>
<feature type="transmembrane region" description="Helical" evidence="7">
    <location>
        <begin position="239"/>
        <end position="262"/>
    </location>
</feature>
<evidence type="ECO:0000313" key="9">
    <source>
        <dbReference type="EMBL" id="ANX02832.1"/>
    </source>
</evidence>
<evidence type="ECO:0000256" key="2">
    <source>
        <dbReference type="ARBA" id="ARBA00008432"/>
    </source>
</evidence>
<dbReference type="InterPro" id="IPR044772">
    <property type="entry name" value="NO3_transporter"/>
</dbReference>
<feature type="transmembrane region" description="Helical" evidence="7">
    <location>
        <begin position="80"/>
        <end position="97"/>
    </location>
</feature>
<feature type="transmembrane region" description="Helical" evidence="7">
    <location>
        <begin position="12"/>
        <end position="39"/>
    </location>
</feature>
<dbReference type="OrthoDB" id="9771451at2"/>
<feature type="transmembrane region" description="Helical" evidence="7">
    <location>
        <begin position="137"/>
        <end position="158"/>
    </location>
</feature>
<feature type="transmembrane region" description="Helical" evidence="7">
    <location>
        <begin position="357"/>
        <end position="376"/>
    </location>
</feature>
<dbReference type="FunCoup" id="A0A1B1YPZ0">
    <property type="interactions" value="118"/>
</dbReference>
<dbReference type="InParanoid" id="A0A1B1YPZ0"/>
<evidence type="ECO:0000256" key="6">
    <source>
        <dbReference type="ARBA" id="ARBA00023136"/>
    </source>
</evidence>
<protein>
    <submittedName>
        <fullName evidence="9">MFS transporter</fullName>
    </submittedName>
</protein>
<evidence type="ECO:0000259" key="8">
    <source>
        <dbReference type="PROSITE" id="PS50850"/>
    </source>
</evidence>
<gene>
    <name evidence="9" type="ORF">PG2T_00550</name>
</gene>
<feature type="transmembrane region" description="Helical" evidence="7">
    <location>
        <begin position="103"/>
        <end position="125"/>
    </location>
</feature>
<feature type="transmembrane region" description="Helical" evidence="7">
    <location>
        <begin position="51"/>
        <end position="68"/>
    </location>
</feature>
<accession>A0A1B1YPZ0</accession>
<keyword evidence="6 7" id="KW-0472">Membrane</keyword>
<sequence length="426" mass="45177">MDWRDFRKSGHWPTLLAAFLYFDFSFMVWVVLGPLSLYIAQDIALDVSQKFTVVAIPVLFGALLRVPLGMLADHIGPKRAGLLAQVLVMAALAYAWLVGLHSVLALEVFGFMLGMAGASFAVALPQASRWYPPKYQGIVLGIAGAGNMGVVLDSLLVPQAAEAWGWRAVFGVLLIPMAIVFVLYVLMAKDAPEQRTPVSLANYRAVLGDRDTWWFMFFYSITFGGFVGLGNALPLYFTTWYHVSGVAAGLMVALVVFAGSMFRPVGGWLADRVGGIRSLQVLFCVVAVSYVVVGLLPQGPAPLAGAVADAKVAGWGIGELPGIAWLAVAAFFVGAMALGMGNGSVFQLVPLRFRREMGVVTGLVGAAGGVGGFFLAKTLGWSKVATGGFGAGFFLFAGLALVGLIGLAAVKTRWRTTWGAVAEARV</sequence>
<evidence type="ECO:0000256" key="7">
    <source>
        <dbReference type="SAM" id="Phobius"/>
    </source>
</evidence>
<dbReference type="PROSITE" id="PS50850">
    <property type="entry name" value="MFS"/>
    <property type="match status" value="1"/>
</dbReference>
<dbReference type="STRING" id="1810504.PG2T_00550"/>
<evidence type="ECO:0000256" key="5">
    <source>
        <dbReference type="ARBA" id="ARBA00023063"/>
    </source>
</evidence>
<proteinExistence type="inferred from homology"/>
<dbReference type="PANTHER" id="PTHR23515">
    <property type="entry name" value="HIGH-AFFINITY NITRATE TRANSPORTER 2.3"/>
    <property type="match status" value="1"/>
</dbReference>
<feature type="transmembrane region" description="Helical" evidence="7">
    <location>
        <begin position="213"/>
        <end position="233"/>
    </location>
</feature>
<keyword evidence="5" id="KW-0534">Nitrate assimilation</keyword>
<dbReference type="Proteomes" id="UP000092952">
    <property type="component" value="Chromosome"/>
</dbReference>
<evidence type="ECO:0000256" key="3">
    <source>
        <dbReference type="ARBA" id="ARBA00022692"/>
    </source>
</evidence>
<feature type="transmembrane region" description="Helical" evidence="7">
    <location>
        <begin position="323"/>
        <end position="345"/>
    </location>
</feature>
<evidence type="ECO:0000256" key="1">
    <source>
        <dbReference type="ARBA" id="ARBA00004141"/>
    </source>
</evidence>
<dbReference type="KEGG" id="gbi:PG2T_00550"/>
<keyword evidence="4 7" id="KW-1133">Transmembrane helix</keyword>
<feature type="transmembrane region" description="Helical" evidence="7">
    <location>
        <begin position="274"/>
        <end position="293"/>
    </location>
</feature>
<dbReference type="Gene3D" id="1.20.1250.20">
    <property type="entry name" value="MFS general substrate transporter like domains"/>
    <property type="match status" value="2"/>
</dbReference>
<feature type="domain" description="Major facilitator superfamily (MFS) profile" evidence="8">
    <location>
        <begin position="13"/>
        <end position="415"/>
    </location>
</feature>